<dbReference type="AlphaFoldDB" id="A0A8T3CPV0"/>
<keyword evidence="3" id="KW-1185">Reference proteome</keyword>
<comment type="caution">
    <text evidence="2">The sequence shown here is derived from an EMBL/GenBank/DDBJ whole genome shotgun (WGS) entry which is preliminary data.</text>
</comment>
<reference evidence="2" key="1">
    <citation type="submission" date="2021-01" db="EMBL/GenBank/DDBJ databases">
        <authorList>
            <person name="Zahm M."/>
            <person name="Roques C."/>
            <person name="Cabau C."/>
            <person name="Klopp C."/>
            <person name="Donnadieu C."/>
            <person name="Jouanno E."/>
            <person name="Lampietro C."/>
            <person name="Louis A."/>
            <person name="Herpin A."/>
            <person name="Echchiki A."/>
            <person name="Berthelot C."/>
            <person name="Parey E."/>
            <person name="Roest-Crollius H."/>
            <person name="Braasch I."/>
            <person name="Postlethwait J."/>
            <person name="Bobe J."/>
            <person name="Montfort J."/>
            <person name="Bouchez O."/>
            <person name="Begum T."/>
            <person name="Mejri S."/>
            <person name="Adams A."/>
            <person name="Chen W.-J."/>
            <person name="Guiguen Y."/>
        </authorList>
    </citation>
    <scope>NUCLEOTIDE SEQUENCE</scope>
    <source>
        <tissue evidence="2">Blood</tissue>
    </source>
</reference>
<gene>
    <name evidence="2" type="ORF">AGOR_G00209750</name>
</gene>
<name>A0A8T3CPV0_9TELE</name>
<evidence type="ECO:0000256" key="1">
    <source>
        <dbReference type="SAM" id="MobiDB-lite"/>
    </source>
</evidence>
<evidence type="ECO:0000313" key="3">
    <source>
        <dbReference type="Proteomes" id="UP000829720"/>
    </source>
</evidence>
<accession>A0A8T3CPV0</accession>
<feature type="compositionally biased region" description="Polar residues" evidence="1">
    <location>
        <begin position="53"/>
        <end position="68"/>
    </location>
</feature>
<feature type="region of interest" description="Disordered" evidence="1">
    <location>
        <begin position="52"/>
        <end position="84"/>
    </location>
</feature>
<evidence type="ECO:0000313" key="2">
    <source>
        <dbReference type="EMBL" id="KAI1886021.1"/>
    </source>
</evidence>
<protein>
    <submittedName>
        <fullName evidence="2">Uncharacterized protein</fullName>
    </submittedName>
</protein>
<dbReference type="Proteomes" id="UP000829720">
    <property type="component" value="Unassembled WGS sequence"/>
</dbReference>
<organism evidence="2 3">
    <name type="scientific">Albula goreensis</name>
    <dbReference type="NCBI Taxonomy" id="1534307"/>
    <lineage>
        <taxon>Eukaryota</taxon>
        <taxon>Metazoa</taxon>
        <taxon>Chordata</taxon>
        <taxon>Craniata</taxon>
        <taxon>Vertebrata</taxon>
        <taxon>Euteleostomi</taxon>
        <taxon>Actinopterygii</taxon>
        <taxon>Neopterygii</taxon>
        <taxon>Teleostei</taxon>
        <taxon>Albuliformes</taxon>
        <taxon>Albulidae</taxon>
        <taxon>Albula</taxon>
    </lineage>
</organism>
<dbReference type="EMBL" id="JAERUA010000020">
    <property type="protein sequence ID" value="KAI1886021.1"/>
    <property type="molecule type" value="Genomic_DNA"/>
</dbReference>
<sequence length="84" mass="9356">MRSTHEVSAQRLASNYHGNFEQNLNSEITHTLLLESPRLARTSVLFEVVPAGLTNNRGPNRGSRTLRLTDQRQQGVQKEGGEQG</sequence>
<proteinExistence type="predicted"/>